<keyword evidence="1" id="KW-0472">Membrane</keyword>
<feature type="transmembrane region" description="Helical" evidence="1">
    <location>
        <begin position="17"/>
        <end position="39"/>
    </location>
</feature>
<accession>A0A9X5NBF7</accession>
<gene>
    <name evidence="2" type="ORF">BTGOE4_09440</name>
</gene>
<name>A0A9X5NBF7_BACTU</name>
<dbReference type="Proteomes" id="UP000175994">
    <property type="component" value="Unassembled WGS sequence"/>
</dbReference>
<keyword evidence="1" id="KW-0812">Transmembrane</keyword>
<feature type="transmembrane region" description="Helical" evidence="1">
    <location>
        <begin position="51"/>
        <end position="67"/>
    </location>
</feature>
<proteinExistence type="predicted"/>
<reference evidence="2 3" key="1">
    <citation type="submission" date="2016-04" db="EMBL/GenBank/DDBJ databases">
        <title>Bacillus thuringiensis and Bacillus weihenstephanensis as novel biocontrol agents of wilt causing Verticillium species.</title>
        <authorList>
            <person name="Hollensteiner J."/>
            <person name="Wemheuer F."/>
            <person name="Harting R."/>
            <person name="Kolarzyk A."/>
            <person name="Diaz-Valerio S."/>
            <person name="Poehlein A."/>
            <person name="Brzuszkiewicz E."/>
            <person name="Nesemann K."/>
            <person name="Braus-Stromeyer S."/>
            <person name="Braus G."/>
            <person name="Daniel R."/>
            <person name="Liesegang H."/>
        </authorList>
    </citation>
    <scope>NUCLEOTIDE SEQUENCE [LARGE SCALE GENOMIC DNA]</scope>
    <source>
        <strain evidence="2 3">GOE4</strain>
    </source>
</reference>
<evidence type="ECO:0000313" key="3">
    <source>
        <dbReference type="Proteomes" id="UP000175994"/>
    </source>
</evidence>
<sequence length="77" mass="8782">MDFQINIPNPFQGVPEIAGIILMIFIVLCVGLAIFSDWIRSIIPNQTRQNIQLIFMVLLFAFIVIAIKNPEYITALF</sequence>
<comment type="caution">
    <text evidence="2">The sequence shown here is derived from an EMBL/GenBank/DDBJ whole genome shotgun (WGS) entry which is preliminary data.</text>
</comment>
<dbReference type="RefSeq" id="WP_000347326.1">
    <property type="nucleotide sequence ID" value="NZ_LXLI01000014.1"/>
</dbReference>
<evidence type="ECO:0000313" key="2">
    <source>
        <dbReference type="EMBL" id="OFC94819.1"/>
    </source>
</evidence>
<organism evidence="2 3">
    <name type="scientific">Bacillus thuringiensis</name>
    <dbReference type="NCBI Taxonomy" id="1428"/>
    <lineage>
        <taxon>Bacteria</taxon>
        <taxon>Bacillati</taxon>
        <taxon>Bacillota</taxon>
        <taxon>Bacilli</taxon>
        <taxon>Bacillales</taxon>
        <taxon>Bacillaceae</taxon>
        <taxon>Bacillus</taxon>
        <taxon>Bacillus cereus group</taxon>
    </lineage>
</organism>
<evidence type="ECO:0000256" key="1">
    <source>
        <dbReference type="SAM" id="Phobius"/>
    </source>
</evidence>
<dbReference type="AlphaFoldDB" id="A0A9X5NBF7"/>
<keyword evidence="1" id="KW-1133">Transmembrane helix</keyword>
<dbReference type="EMBL" id="LXLI01000014">
    <property type="protein sequence ID" value="OFC94819.1"/>
    <property type="molecule type" value="Genomic_DNA"/>
</dbReference>
<protein>
    <submittedName>
        <fullName evidence="2">Uncharacterized protein</fullName>
    </submittedName>
</protein>